<evidence type="ECO:0000313" key="2">
    <source>
        <dbReference type="Proteomes" id="UP000007485"/>
    </source>
</evidence>
<dbReference type="GeneID" id="10288537"/>
<name>F0QWX7_VULM7</name>
<dbReference type="STRING" id="985053.VMUT_0885"/>
<dbReference type="AlphaFoldDB" id="F0QWX7"/>
<dbReference type="eggNOG" id="arCOG13938">
    <property type="taxonomic scope" value="Archaea"/>
</dbReference>
<evidence type="ECO:0000313" key="1">
    <source>
        <dbReference type="EMBL" id="ADY01095.1"/>
    </source>
</evidence>
<proteinExistence type="predicted"/>
<dbReference type="RefSeq" id="WP_013604257.1">
    <property type="nucleotide sequence ID" value="NC_015151.1"/>
</dbReference>
<dbReference type="OrthoDB" id="26314at2157"/>
<dbReference type="KEGG" id="vmo:VMUT_0885"/>
<keyword evidence="2" id="KW-1185">Reference proteome</keyword>
<dbReference type="Proteomes" id="UP000007485">
    <property type="component" value="Chromosome"/>
</dbReference>
<reference evidence="1 2" key="1">
    <citation type="journal article" date="2011" name="J. Bacteriol.">
        <title>Complete genome sequence of 'Vulcanisaeta moutnovskia' strain 768-28, a novel member of the hyperthermophilic crenarchaeal genus vulcanisaeta.</title>
        <authorList>
            <person name="Gumerov V.M."/>
            <person name="Mardanov A.V."/>
            <person name="Beletsky A.V."/>
            <person name="Prokofeva M.I."/>
            <person name="Bonch-Osmolovskaya E.A."/>
            <person name="Ravin N.V."/>
            <person name="Skryabin K.G."/>
        </authorList>
    </citation>
    <scope>NUCLEOTIDE SEQUENCE [LARGE SCALE GENOMIC DNA]</scope>
    <source>
        <strain evidence="1 2">768-28</strain>
    </source>
</reference>
<dbReference type="EMBL" id="CP002529">
    <property type="protein sequence ID" value="ADY01095.1"/>
    <property type="molecule type" value="Genomic_DNA"/>
</dbReference>
<organism evidence="1 2">
    <name type="scientific">Vulcanisaeta moutnovskia (strain 768-28)</name>
    <dbReference type="NCBI Taxonomy" id="985053"/>
    <lineage>
        <taxon>Archaea</taxon>
        <taxon>Thermoproteota</taxon>
        <taxon>Thermoprotei</taxon>
        <taxon>Thermoproteales</taxon>
        <taxon>Thermoproteaceae</taxon>
        <taxon>Vulcanisaeta</taxon>
    </lineage>
</organism>
<gene>
    <name evidence="1" type="ordered locus">VMUT_0885</name>
</gene>
<sequence>MSLDEIIDLANYLLNRLQLRDSHFITSIAKCSLLSLRRDVSIMDEAYTEYLPRVLSVCATEKHVVRLEDIALELPRLLRCGDSLILPKLMLLKDNAKSHIVEALLIAALLNTDVQLHYLSKNINGDIEEGLSITIKPEWGKELLNVVIKSLKNKEVSVKTISCNVCPLRDVCPFSSLGDKVVLPGEVLRVIDDIYNKLIVESTSNQEDRNKEKLVPPSTLDKESIRNYLRRVADWARSHGRTWVSVAVGKCPVCGREGTLVIRIIGSRERVLYRHSSSTCTIGTIDESIDKINIDRFIEIEHEEVSTDTK</sequence>
<protein>
    <submittedName>
        <fullName evidence="1">Uncharacterized protein</fullName>
    </submittedName>
</protein>
<dbReference type="HOGENOM" id="CLU_896088_0_0_2"/>
<accession>F0QWX7</accession>